<feature type="compositionally biased region" description="Polar residues" evidence="1">
    <location>
        <begin position="8"/>
        <end position="18"/>
    </location>
</feature>
<dbReference type="EMBL" id="QEKW01000009">
    <property type="protein sequence ID" value="PVZ08202.1"/>
    <property type="molecule type" value="Genomic_DNA"/>
</dbReference>
<evidence type="ECO:0000313" key="2">
    <source>
        <dbReference type="EMBL" id="PVZ08202.1"/>
    </source>
</evidence>
<feature type="region of interest" description="Disordered" evidence="1">
    <location>
        <begin position="1"/>
        <end position="32"/>
    </location>
</feature>
<feature type="compositionally biased region" description="Polar residues" evidence="1">
    <location>
        <begin position="63"/>
        <end position="77"/>
    </location>
</feature>
<reference evidence="2 3" key="1">
    <citation type="submission" date="2018-04" db="EMBL/GenBank/DDBJ databases">
        <title>Genomic Encyclopedia of Type Strains, Phase IV (KMG-IV): sequencing the most valuable type-strain genomes for metagenomic binning, comparative biology and taxonomic classification.</title>
        <authorList>
            <person name="Goeker M."/>
        </authorList>
    </citation>
    <scope>NUCLEOTIDE SEQUENCE [LARGE SCALE GENOMIC DNA]</scope>
    <source>
        <strain evidence="2 3">DSM 45771</strain>
    </source>
</reference>
<proteinExistence type="predicted"/>
<feature type="region of interest" description="Disordered" evidence="1">
    <location>
        <begin position="53"/>
        <end position="112"/>
    </location>
</feature>
<protein>
    <submittedName>
        <fullName evidence="2">Uncharacterized protein</fullName>
    </submittedName>
</protein>
<accession>A0A2U1F7R3</accession>
<comment type="caution">
    <text evidence="2">The sequence shown here is derived from an EMBL/GenBank/DDBJ whole genome shotgun (WGS) entry which is preliminary data.</text>
</comment>
<gene>
    <name evidence="2" type="ORF">C8D89_10985</name>
</gene>
<dbReference type="RefSeq" id="WP_207787281.1">
    <property type="nucleotide sequence ID" value="NZ_QEKW01000009.1"/>
</dbReference>
<dbReference type="AlphaFoldDB" id="A0A2U1F7R3"/>
<evidence type="ECO:0000313" key="3">
    <source>
        <dbReference type="Proteomes" id="UP000245639"/>
    </source>
</evidence>
<evidence type="ECO:0000256" key="1">
    <source>
        <dbReference type="SAM" id="MobiDB-lite"/>
    </source>
</evidence>
<name>A0A2U1F7R3_9PSEU</name>
<feature type="compositionally biased region" description="Polar residues" evidence="1">
    <location>
        <begin position="87"/>
        <end position="96"/>
    </location>
</feature>
<dbReference type="Proteomes" id="UP000245639">
    <property type="component" value="Unassembled WGS sequence"/>
</dbReference>
<sequence>MSGELLTTGPSSTVQCTHQGLARPTGPGDRRVTVGGEAVVPASTGYTITGCTLPPPNAGNGPCASNTPPWSPTTQRVKASGQPLLQRESSATTAPSGTPLRVSATQGRVRAS</sequence>
<keyword evidence="3" id="KW-1185">Reference proteome</keyword>
<organism evidence="2 3">
    <name type="scientific">Actinomycetospora cinnamomea</name>
    <dbReference type="NCBI Taxonomy" id="663609"/>
    <lineage>
        <taxon>Bacteria</taxon>
        <taxon>Bacillati</taxon>
        <taxon>Actinomycetota</taxon>
        <taxon>Actinomycetes</taxon>
        <taxon>Pseudonocardiales</taxon>
        <taxon>Pseudonocardiaceae</taxon>
        <taxon>Actinomycetospora</taxon>
    </lineage>
</organism>